<dbReference type="PANTHER" id="PTHR35370">
    <property type="entry name" value="CYTOPLASMIC PROTEIN-RELATED-RELATED"/>
    <property type="match status" value="1"/>
</dbReference>
<dbReference type="OrthoDB" id="9763676at2"/>
<evidence type="ECO:0008006" key="3">
    <source>
        <dbReference type="Google" id="ProtNLM"/>
    </source>
</evidence>
<dbReference type="InterPro" id="IPR010272">
    <property type="entry name" value="T6SS_TssF"/>
</dbReference>
<accession>A0A2R8BPR7</accession>
<dbReference type="EMBL" id="OMOR01000003">
    <property type="protein sequence ID" value="SPH27501.1"/>
    <property type="molecule type" value="Genomic_DNA"/>
</dbReference>
<gene>
    <name evidence="1" type="ORF">ASD8599_03967</name>
</gene>
<name>A0A2R8BPR7_9RHOB</name>
<proteinExistence type="predicted"/>
<protein>
    <recommendedName>
        <fullName evidence="3">Type VI secretion system protein ImpG</fullName>
    </recommendedName>
</protein>
<dbReference type="RefSeq" id="WP_108830444.1">
    <property type="nucleotide sequence ID" value="NZ_OMOR01000003.1"/>
</dbReference>
<dbReference type="PIRSF" id="PIRSF028304">
    <property type="entry name" value="UCP028304"/>
    <property type="match status" value="1"/>
</dbReference>
<sequence length="639" mass="71454">MKKSFRDAYNRELSLLYERAAEFAAEFPGIADSLGGVLRENTDPGVAGLLEGTAFLSANVQHKMDEEFRNFTTELLDQIFPEALAPVPSIMMAKAQPPWDNKDLAESIVFDAESPVDARFVDADQRVSCQFRLCAPLTLWPLRIEDVSYLASPAPLEKLGLDTEVGSKAGIQIEITRPEEAGEGPLSDFAIDELPLHFVGEMSEAAKLYEQIQCNMVRATIRYLDKNGDATFKIIPLEHLQQVGFGNDERLLPRPGQLFDGFALLREAFAFPRKFLGVKLVGLQQLWTSLGAQSAQIILEFDRSDPVLAARLGVDDICLFAAPAVNLFVENARQRVDRKRHEFEVRPDRSPITHFEVQRIEKIYAHYTGNQSKVKVYPLYGVADGEVNPRQTLYFTSRRKPRRLTEHERRFGVQHRYRGTETFVALYEPPDTPEEASVQRLQITTLCSNRHLPEYLPIAGSQNDFYMSDDTTVNIACVAGPTPPREPLSEMENDAPHRAVQGDVYWRLISYLSLSHFGLDDRGGRDGAAALREMLSLFADLSDSITEAQIEGLIGLETSVVTQSIQRNDGFFPARGLKVKLTFDEENFEGSGIVLLGAILDRFLAEYASVNSFTQTQIASRQRGVLKTFAARTGNGPLL</sequence>
<dbReference type="PANTHER" id="PTHR35370:SF1">
    <property type="entry name" value="TYPE VI SECRETION SYSTEM COMPONENT TSSF1"/>
    <property type="match status" value="1"/>
</dbReference>
<keyword evidence="2" id="KW-1185">Reference proteome</keyword>
<dbReference type="Pfam" id="PF05947">
    <property type="entry name" value="T6SS_TssF"/>
    <property type="match status" value="1"/>
</dbReference>
<organism evidence="1 2">
    <name type="scientific">Ascidiaceihabitans donghaensis</name>
    <dbReference type="NCBI Taxonomy" id="1510460"/>
    <lineage>
        <taxon>Bacteria</taxon>
        <taxon>Pseudomonadati</taxon>
        <taxon>Pseudomonadota</taxon>
        <taxon>Alphaproteobacteria</taxon>
        <taxon>Rhodobacterales</taxon>
        <taxon>Paracoccaceae</taxon>
        <taxon>Ascidiaceihabitans</taxon>
    </lineage>
</organism>
<dbReference type="Proteomes" id="UP000244880">
    <property type="component" value="Unassembled WGS sequence"/>
</dbReference>
<dbReference type="NCBIfam" id="TIGR03359">
    <property type="entry name" value="VI_chp_6"/>
    <property type="match status" value="1"/>
</dbReference>
<dbReference type="AlphaFoldDB" id="A0A2R8BPR7"/>
<evidence type="ECO:0000313" key="2">
    <source>
        <dbReference type="Proteomes" id="UP000244880"/>
    </source>
</evidence>
<evidence type="ECO:0000313" key="1">
    <source>
        <dbReference type="EMBL" id="SPH27501.1"/>
    </source>
</evidence>
<reference evidence="1 2" key="1">
    <citation type="submission" date="2018-03" db="EMBL/GenBank/DDBJ databases">
        <authorList>
            <person name="Keele B.F."/>
        </authorList>
    </citation>
    <scope>NUCLEOTIDE SEQUENCE [LARGE SCALE GENOMIC DNA]</scope>
    <source>
        <strain evidence="1 2">CECT 8599</strain>
    </source>
</reference>